<name>A0A1E3PC12_WICAA</name>
<sequence length="53" mass="6163">MIVVYNGSRSRDWIFSLPCCVRPFEELNDQTRKNKERKFNVNESEGPEEGGLS</sequence>
<dbReference type="AlphaFoldDB" id="A0A1E3PC12"/>
<proteinExistence type="predicted"/>
<protein>
    <submittedName>
        <fullName evidence="2">Uncharacterized protein</fullName>
    </submittedName>
</protein>
<evidence type="ECO:0000256" key="1">
    <source>
        <dbReference type="SAM" id="MobiDB-lite"/>
    </source>
</evidence>
<dbReference type="EMBL" id="KV454208">
    <property type="protein sequence ID" value="ODQ62946.1"/>
    <property type="molecule type" value="Genomic_DNA"/>
</dbReference>
<reference evidence="2 3" key="1">
    <citation type="journal article" date="2016" name="Proc. Natl. Acad. Sci. U.S.A.">
        <title>Comparative genomics of biotechnologically important yeasts.</title>
        <authorList>
            <person name="Riley R."/>
            <person name="Haridas S."/>
            <person name="Wolfe K.H."/>
            <person name="Lopes M.R."/>
            <person name="Hittinger C.T."/>
            <person name="Goeker M."/>
            <person name="Salamov A.A."/>
            <person name="Wisecaver J.H."/>
            <person name="Long T.M."/>
            <person name="Calvey C.H."/>
            <person name="Aerts A.L."/>
            <person name="Barry K.W."/>
            <person name="Choi C."/>
            <person name="Clum A."/>
            <person name="Coughlan A.Y."/>
            <person name="Deshpande S."/>
            <person name="Douglass A.P."/>
            <person name="Hanson S.J."/>
            <person name="Klenk H.-P."/>
            <person name="LaButti K.M."/>
            <person name="Lapidus A."/>
            <person name="Lindquist E.A."/>
            <person name="Lipzen A.M."/>
            <person name="Meier-Kolthoff J.P."/>
            <person name="Ohm R.A."/>
            <person name="Otillar R.P."/>
            <person name="Pangilinan J.L."/>
            <person name="Peng Y."/>
            <person name="Rokas A."/>
            <person name="Rosa C.A."/>
            <person name="Scheuner C."/>
            <person name="Sibirny A.A."/>
            <person name="Slot J.C."/>
            <person name="Stielow J.B."/>
            <person name="Sun H."/>
            <person name="Kurtzman C.P."/>
            <person name="Blackwell M."/>
            <person name="Grigoriev I.V."/>
            <person name="Jeffries T.W."/>
        </authorList>
    </citation>
    <scope>NUCLEOTIDE SEQUENCE [LARGE SCALE GENOMIC DNA]</scope>
    <source>
        <strain evidence="3">ATCC 58044 / CBS 1984 / NCYC 433 / NRRL Y-366-8</strain>
    </source>
</reference>
<gene>
    <name evidence="2" type="ORF">WICANDRAFT_82845</name>
</gene>
<accession>A0A1E3PC12</accession>
<evidence type="ECO:0000313" key="2">
    <source>
        <dbReference type="EMBL" id="ODQ62946.1"/>
    </source>
</evidence>
<organism evidence="2 3">
    <name type="scientific">Wickerhamomyces anomalus (strain ATCC 58044 / CBS 1984 / NCYC 433 / NRRL Y-366-8)</name>
    <name type="common">Yeast</name>
    <name type="synonym">Hansenula anomala</name>
    <dbReference type="NCBI Taxonomy" id="683960"/>
    <lineage>
        <taxon>Eukaryota</taxon>
        <taxon>Fungi</taxon>
        <taxon>Dikarya</taxon>
        <taxon>Ascomycota</taxon>
        <taxon>Saccharomycotina</taxon>
        <taxon>Saccharomycetes</taxon>
        <taxon>Phaffomycetales</taxon>
        <taxon>Wickerhamomycetaceae</taxon>
        <taxon>Wickerhamomyces</taxon>
    </lineage>
</organism>
<keyword evidence="3" id="KW-1185">Reference proteome</keyword>
<dbReference type="RefSeq" id="XP_019042153.1">
    <property type="nucleotide sequence ID" value="XM_019185451.1"/>
</dbReference>
<dbReference type="GeneID" id="30202697"/>
<dbReference type="Proteomes" id="UP000094112">
    <property type="component" value="Unassembled WGS sequence"/>
</dbReference>
<feature type="region of interest" description="Disordered" evidence="1">
    <location>
        <begin position="34"/>
        <end position="53"/>
    </location>
</feature>
<evidence type="ECO:0000313" key="3">
    <source>
        <dbReference type="Proteomes" id="UP000094112"/>
    </source>
</evidence>